<evidence type="ECO:0008006" key="13">
    <source>
        <dbReference type="Google" id="ProtNLM"/>
    </source>
</evidence>
<accession>A0A9J6BTT7</accession>
<dbReference type="PROSITE" id="PS50105">
    <property type="entry name" value="SAM_DOMAIN"/>
    <property type="match status" value="1"/>
</dbReference>
<organism evidence="11 12">
    <name type="scientific">Polypedilum vanderplanki</name>
    <name type="common">Sleeping chironomid midge</name>
    <dbReference type="NCBI Taxonomy" id="319348"/>
    <lineage>
        <taxon>Eukaryota</taxon>
        <taxon>Metazoa</taxon>
        <taxon>Ecdysozoa</taxon>
        <taxon>Arthropoda</taxon>
        <taxon>Hexapoda</taxon>
        <taxon>Insecta</taxon>
        <taxon>Pterygota</taxon>
        <taxon>Neoptera</taxon>
        <taxon>Endopterygota</taxon>
        <taxon>Diptera</taxon>
        <taxon>Nematocera</taxon>
        <taxon>Chironomoidea</taxon>
        <taxon>Chironomidae</taxon>
        <taxon>Chironominae</taxon>
        <taxon>Polypedilum</taxon>
        <taxon>Polypedilum</taxon>
    </lineage>
</organism>
<evidence type="ECO:0000259" key="9">
    <source>
        <dbReference type="PROSITE" id="PS50105"/>
    </source>
</evidence>
<dbReference type="AlphaFoldDB" id="A0A9J6BTT7"/>
<feature type="domain" description="SAM" evidence="9">
    <location>
        <begin position="1053"/>
        <end position="1117"/>
    </location>
</feature>
<feature type="region of interest" description="Disordered" evidence="8">
    <location>
        <begin position="780"/>
        <end position="891"/>
    </location>
</feature>
<dbReference type="InterPro" id="IPR013761">
    <property type="entry name" value="SAM/pointed_sf"/>
</dbReference>
<feature type="region of interest" description="Disordered" evidence="8">
    <location>
        <begin position="1116"/>
        <end position="1135"/>
    </location>
</feature>
<dbReference type="SMART" id="SM00454">
    <property type="entry name" value="SAM"/>
    <property type="match status" value="1"/>
</dbReference>
<keyword evidence="6" id="KW-0539">Nucleus</keyword>
<feature type="compositionally biased region" description="Low complexity" evidence="8">
    <location>
        <begin position="790"/>
        <end position="801"/>
    </location>
</feature>
<protein>
    <recommendedName>
        <fullName evidence="13">Polyhomeotic-proximal chromatin protein-like</fullName>
    </recommendedName>
</protein>
<evidence type="ECO:0000313" key="11">
    <source>
        <dbReference type="EMBL" id="KAG5673303.1"/>
    </source>
</evidence>
<proteinExistence type="predicted"/>
<feature type="compositionally biased region" description="Polar residues" evidence="8">
    <location>
        <begin position="880"/>
        <end position="889"/>
    </location>
</feature>
<sequence length="1135" mass="122770">MERPRGFFTKRTEHYNNIQKEENKKKAIEQSLTIHNKELDKTAQSQSAPSPKVENLDPNKALGKTPSSKERPLKCLETLAQKAGITFDEKYENSLSMEKSQSPAQQQVQAQQMPLQLTPDQFSQLQQQFQIQQYATGTPTIQVKQEYATQQQPQSISAADLKTLQDQHNQLQQMQIVQDSPQSPHQNQAAQNALQQAVQAGQLPAEYLQQRVQVLQQPIQNSYLQQMYSPQLVMSAGNFGLGQQQQIQLIAGKPFQNQLTPQMLNAASGKPVLATGAQGFSYTLPTSQSQTLLFSPVAVNGVISSQTQAQQANQQNMLPTVQTQNTPTKSDGNQKGIGGQKVLQKVTQSTAGQQQTATVASSTQQANQQQQCVQISQTMPTAQILGGQTMQLTPWQLQGMTTAPFWATTNGIQPQTLVAANPIFIRGTNPDGSGTQMLFQQSPTPTATQTVQSPHNQISLVGNIAQATAQQNTAQQKVRPNSDALTPKTPNQQRAPTILPQGPPIRPASSVSTQTNQLNQNATLLAKTPKVRTKQTPVRPAAPNIKVSINQQTGQPTMMQQVVTPAGVNKMVLMSNVNGQLTPVLQQSTQQILTNDKLKAQQQAQQQVIIQQMATQQAIQQQAIQQQIAQLQQQQLLQNAQAQNAQLMATQQGGIQQVVLQQQPQMPTVTVTSSANLGQQTLPTHLTQQGIMTKAGTQQIFQMTQPASSQSASIATSIANANQIITSMAGGVSSDTSNAIIGPLSSPQTPLQPPQNPLIAMSTLSASPMAVSVQKEKVDAASGVDSNKVSNSTASTSITSSPLKRPLEQENDSKNDAKKQTTDSSTDMKKEDGKNLTSSPNVKNNQQTPSTPNSTTKAQNTAANNSPLTTQNGEVDAKKATTNGTSTSAPLLKNELPKAMVKPNVLTHVIEGYVIQESNEPFPVTRQRYSEKENDEPPKKKQAIEETKTDKVNGESSSSVSSSTPIQSPSDMVACEQCGKQEMRSKLKRKKFCSANCARASKNSSIEGSPAVANNGDDRSVAASPSITEKSKAEANESSSEIPPIEEHVMMKWSVTQVCDFIKNLPGCSDYAEDFAVQEIDGQALLLLKENHLVSAMGMKLGPALKIVNKIESMRVSQDDQASEDSMEQQSSTGQ</sequence>
<dbReference type="GO" id="GO:0003677">
    <property type="term" value="F:DNA binding"/>
    <property type="evidence" value="ECO:0007669"/>
    <property type="project" value="UniProtKB-KW"/>
</dbReference>
<dbReference type="InterPro" id="IPR001660">
    <property type="entry name" value="SAM"/>
</dbReference>
<dbReference type="InterPro" id="IPR038603">
    <property type="entry name" value="Znf_FCS_sf"/>
</dbReference>
<keyword evidence="12" id="KW-1185">Reference proteome</keyword>
<feature type="compositionally biased region" description="Low complexity" evidence="8">
    <location>
        <begin position="956"/>
        <end position="970"/>
    </location>
</feature>
<feature type="compositionally biased region" description="Polar residues" evidence="8">
    <location>
        <begin position="835"/>
        <end position="873"/>
    </location>
</feature>
<keyword evidence="4" id="KW-0862">Zinc</keyword>
<name>A0A9J6BTT7_POLVA</name>
<dbReference type="Gene3D" id="1.10.150.50">
    <property type="entry name" value="Transcription Factor, Ets-1"/>
    <property type="match status" value="1"/>
</dbReference>
<evidence type="ECO:0000256" key="7">
    <source>
        <dbReference type="PROSITE-ProRule" id="PRU00367"/>
    </source>
</evidence>
<feature type="region of interest" description="Disordered" evidence="8">
    <location>
        <begin position="93"/>
        <end position="112"/>
    </location>
</feature>
<feature type="compositionally biased region" description="Basic and acidic residues" evidence="8">
    <location>
        <begin position="1"/>
        <end position="28"/>
    </location>
</feature>
<comment type="caution">
    <text evidence="11">The sequence shown here is derived from an EMBL/GenBank/DDBJ whole genome shotgun (WGS) entry which is preliminary data.</text>
</comment>
<dbReference type="CDD" id="cd09577">
    <property type="entry name" value="SAM_Ph1_2_3"/>
    <property type="match status" value="1"/>
</dbReference>
<evidence type="ECO:0000259" key="10">
    <source>
        <dbReference type="PROSITE" id="PS51024"/>
    </source>
</evidence>
<evidence type="ECO:0000256" key="2">
    <source>
        <dbReference type="ARBA" id="ARBA00022723"/>
    </source>
</evidence>
<comment type="subcellular location">
    <subcellularLocation>
        <location evidence="1">Nucleus</location>
    </subcellularLocation>
</comment>
<feature type="compositionally biased region" description="Low complexity" evidence="8">
    <location>
        <begin position="100"/>
        <end position="112"/>
    </location>
</feature>
<evidence type="ECO:0000256" key="1">
    <source>
        <dbReference type="ARBA" id="ARBA00004123"/>
    </source>
</evidence>
<reference evidence="11" key="1">
    <citation type="submission" date="2021-03" db="EMBL/GenBank/DDBJ databases">
        <title>Chromosome level genome of the anhydrobiotic midge Polypedilum vanderplanki.</title>
        <authorList>
            <person name="Yoshida Y."/>
            <person name="Kikawada T."/>
            <person name="Gusev O."/>
        </authorList>
    </citation>
    <scope>NUCLEOTIDE SEQUENCE</scope>
    <source>
        <strain evidence="11">NIAS01</strain>
        <tissue evidence="11">Whole body or cell culture</tissue>
    </source>
</reference>
<feature type="region of interest" description="Disordered" evidence="8">
    <location>
        <begin position="469"/>
        <end position="511"/>
    </location>
</feature>
<feature type="domain" description="FCS-type" evidence="10">
    <location>
        <begin position="966"/>
        <end position="999"/>
    </location>
</feature>
<keyword evidence="3 7" id="KW-0863">Zinc-finger</keyword>
<dbReference type="Gene3D" id="3.30.60.160">
    <property type="match status" value="1"/>
</dbReference>
<evidence type="ECO:0000313" key="12">
    <source>
        <dbReference type="Proteomes" id="UP001107558"/>
    </source>
</evidence>
<feature type="compositionally biased region" description="Basic and acidic residues" evidence="8">
    <location>
        <begin position="805"/>
        <end position="834"/>
    </location>
</feature>
<dbReference type="EMBL" id="JADBJN010000003">
    <property type="protein sequence ID" value="KAG5673303.1"/>
    <property type="molecule type" value="Genomic_DNA"/>
</dbReference>
<feature type="region of interest" description="Disordered" evidence="8">
    <location>
        <begin position="1004"/>
        <end position="1041"/>
    </location>
</feature>
<dbReference type="SUPFAM" id="SSF47769">
    <property type="entry name" value="SAM/Pointed domain"/>
    <property type="match status" value="1"/>
</dbReference>
<dbReference type="Proteomes" id="UP001107558">
    <property type="component" value="Chromosome 3"/>
</dbReference>
<evidence type="ECO:0000256" key="8">
    <source>
        <dbReference type="SAM" id="MobiDB-lite"/>
    </source>
</evidence>
<keyword evidence="5" id="KW-0238">DNA-binding</keyword>
<evidence type="ECO:0000256" key="5">
    <source>
        <dbReference type="ARBA" id="ARBA00023125"/>
    </source>
</evidence>
<gene>
    <name evidence="11" type="ORF">PVAND_003363</name>
</gene>
<dbReference type="GO" id="GO:0005634">
    <property type="term" value="C:nucleus"/>
    <property type="evidence" value="ECO:0007669"/>
    <property type="project" value="UniProtKB-SubCell"/>
</dbReference>
<dbReference type="Pfam" id="PF00536">
    <property type="entry name" value="SAM_1"/>
    <property type="match status" value="1"/>
</dbReference>
<evidence type="ECO:0000256" key="3">
    <source>
        <dbReference type="ARBA" id="ARBA00022771"/>
    </source>
</evidence>
<feature type="region of interest" description="Disordered" evidence="8">
    <location>
        <begin position="310"/>
        <end position="337"/>
    </location>
</feature>
<dbReference type="GO" id="GO:0008270">
    <property type="term" value="F:zinc ion binding"/>
    <property type="evidence" value="ECO:0007669"/>
    <property type="project" value="UniProtKB-KW"/>
</dbReference>
<dbReference type="OrthoDB" id="2390104at2759"/>
<feature type="region of interest" description="Disordered" evidence="8">
    <location>
        <begin position="927"/>
        <end position="971"/>
    </location>
</feature>
<dbReference type="PROSITE" id="PS51024">
    <property type="entry name" value="ZF_FCS"/>
    <property type="match status" value="1"/>
</dbReference>
<evidence type="ECO:0000256" key="4">
    <source>
        <dbReference type="ARBA" id="ARBA00022833"/>
    </source>
</evidence>
<keyword evidence="2" id="KW-0479">Metal-binding</keyword>
<evidence type="ECO:0000256" key="6">
    <source>
        <dbReference type="ARBA" id="ARBA00023242"/>
    </source>
</evidence>
<feature type="compositionally biased region" description="Polar residues" evidence="8">
    <location>
        <begin position="317"/>
        <end position="333"/>
    </location>
</feature>
<feature type="compositionally biased region" description="Basic and acidic residues" evidence="8">
    <location>
        <begin position="928"/>
        <end position="953"/>
    </location>
</feature>
<dbReference type="InterPro" id="IPR012313">
    <property type="entry name" value="Znf_FCS"/>
</dbReference>
<feature type="region of interest" description="Disordered" evidence="8">
    <location>
        <begin position="1"/>
        <end position="71"/>
    </location>
</feature>